<keyword evidence="2" id="KW-0472">Membrane</keyword>
<keyword evidence="4" id="KW-1185">Reference proteome</keyword>
<feature type="compositionally biased region" description="Polar residues" evidence="1">
    <location>
        <begin position="538"/>
        <end position="547"/>
    </location>
</feature>
<dbReference type="OrthoDB" id="3223195at2759"/>
<dbReference type="GO" id="GO:0005975">
    <property type="term" value="P:carbohydrate metabolic process"/>
    <property type="evidence" value="ECO:0007669"/>
    <property type="project" value="InterPro"/>
</dbReference>
<accession>A0A0C3SDJ8</accession>
<reference evidence="3 4" key="1">
    <citation type="journal article" date="2014" name="PLoS Genet.">
        <title>Analysis of the Phlebiopsis gigantea genome, transcriptome and secretome provides insight into its pioneer colonization strategies of wood.</title>
        <authorList>
            <person name="Hori C."/>
            <person name="Ishida T."/>
            <person name="Igarashi K."/>
            <person name="Samejima M."/>
            <person name="Suzuki H."/>
            <person name="Master E."/>
            <person name="Ferreira P."/>
            <person name="Ruiz-Duenas F.J."/>
            <person name="Held B."/>
            <person name="Canessa P."/>
            <person name="Larrondo L.F."/>
            <person name="Schmoll M."/>
            <person name="Druzhinina I.S."/>
            <person name="Kubicek C.P."/>
            <person name="Gaskell J.A."/>
            <person name="Kersten P."/>
            <person name="St John F."/>
            <person name="Glasner J."/>
            <person name="Sabat G."/>
            <person name="Splinter BonDurant S."/>
            <person name="Syed K."/>
            <person name="Yadav J."/>
            <person name="Mgbeahuruike A.C."/>
            <person name="Kovalchuk A."/>
            <person name="Asiegbu F.O."/>
            <person name="Lackner G."/>
            <person name="Hoffmeister D."/>
            <person name="Rencoret J."/>
            <person name="Gutierrez A."/>
            <person name="Sun H."/>
            <person name="Lindquist E."/>
            <person name="Barry K."/>
            <person name="Riley R."/>
            <person name="Grigoriev I.V."/>
            <person name="Henrissat B."/>
            <person name="Kues U."/>
            <person name="Berka R.M."/>
            <person name="Martinez A.T."/>
            <person name="Covert S.F."/>
            <person name="Blanchette R.A."/>
            <person name="Cullen D."/>
        </authorList>
    </citation>
    <scope>NUCLEOTIDE SEQUENCE [LARGE SCALE GENOMIC DNA]</scope>
    <source>
        <strain evidence="3 4">11061_1 CR5-6</strain>
    </source>
</reference>
<gene>
    <name evidence="3" type="ORF">PHLGIDRAFT_124547</name>
</gene>
<keyword evidence="2" id="KW-0812">Transmembrane</keyword>
<organism evidence="3 4">
    <name type="scientific">Phlebiopsis gigantea (strain 11061_1 CR5-6)</name>
    <name type="common">White-rot fungus</name>
    <name type="synonym">Peniophora gigantea</name>
    <dbReference type="NCBI Taxonomy" id="745531"/>
    <lineage>
        <taxon>Eukaryota</taxon>
        <taxon>Fungi</taxon>
        <taxon>Dikarya</taxon>
        <taxon>Basidiomycota</taxon>
        <taxon>Agaricomycotina</taxon>
        <taxon>Agaricomycetes</taxon>
        <taxon>Polyporales</taxon>
        <taxon>Phanerochaetaceae</taxon>
        <taxon>Phlebiopsis</taxon>
    </lineage>
</organism>
<protein>
    <recommendedName>
        <fullName evidence="5">Glycoside hydrolase family 76 protein</fullName>
    </recommendedName>
</protein>
<keyword evidence="2" id="KW-1133">Transmembrane helix</keyword>
<dbReference type="EMBL" id="KN840443">
    <property type="protein sequence ID" value="KIP11892.1"/>
    <property type="molecule type" value="Genomic_DNA"/>
</dbReference>
<name>A0A0C3SDJ8_PHLG1</name>
<dbReference type="Gene3D" id="1.50.10.20">
    <property type="match status" value="1"/>
</dbReference>
<evidence type="ECO:0000313" key="4">
    <source>
        <dbReference type="Proteomes" id="UP000053257"/>
    </source>
</evidence>
<sequence length="591" mass="62120">MSETQPAVLSFSVPASWRSPTSNASLDSRISLAKDVIQFLTPLFNPATGTITSDTNIFFSTSGSILTAMALSDLHSGLRTYGSLVLRNVQTVIDHQLLGAPIPANTVSGMLQVGDISVWGLAAVAAHRAYGNVTMLDLAISTWELASRFMIQLADASSGTQATRDVFFSSSCNGVAGGVFFLGARGNDTKVSGESTGSFASLSAHLSVLTLNATYTSAAQLASRFIQSQLYDGTAVQNSITLSDCSRSSDPSQLQADESGFFIEALSVLSRQDPSWLPLLYNILSTTIPNTLWTMSNGINFESTRGSAQTTPLFFRGLYNAWHTTVENQTSLSQDVAKYVDGYMNVQFNALQDLASLPGSDEYSTSWTGPPPLTANSLGQYYAVEIFNAEIAMASNQSVGSGTSNMTIAPGTARSTPTGAQITSPNNTSRLGAILGGILDGIALLVGGLIYLLLRSKGKSNSERRTLHQLDTTAVPFTESPRATSVATPGADKRLERPQITIPSASSAPELSSNATPSDVAIGSTNQQRSRSTDDVVSPSTASTGLSSPGVIDLASMGGVYNLLATLIARMQPAATPGEQPPGYEDGLVQV</sequence>
<proteinExistence type="predicted"/>
<evidence type="ECO:0008006" key="5">
    <source>
        <dbReference type="Google" id="ProtNLM"/>
    </source>
</evidence>
<dbReference type="SUPFAM" id="SSF48208">
    <property type="entry name" value="Six-hairpin glycosidases"/>
    <property type="match status" value="1"/>
</dbReference>
<dbReference type="STRING" id="745531.A0A0C3SDJ8"/>
<evidence type="ECO:0000256" key="2">
    <source>
        <dbReference type="SAM" id="Phobius"/>
    </source>
</evidence>
<dbReference type="InterPro" id="IPR008928">
    <property type="entry name" value="6-hairpin_glycosidase_sf"/>
</dbReference>
<dbReference type="AlphaFoldDB" id="A0A0C3SDJ8"/>
<feature type="region of interest" description="Disordered" evidence="1">
    <location>
        <begin position="462"/>
        <end position="549"/>
    </location>
</feature>
<dbReference type="Proteomes" id="UP000053257">
    <property type="component" value="Unassembled WGS sequence"/>
</dbReference>
<feature type="transmembrane region" description="Helical" evidence="2">
    <location>
        <begin position="431"/>
        <end position="454"/>
    </location>
</feature>
<feature type="compositionally biased region" description="Polar residues" evidence="1">
    <location>
        <begin position="501"/>
        <end position="530"/>
    </location>
</feature>
<evidence type="ECO:0000313" key="3">
    <source>
        <dbReference type="EMBL" id="KIP11892.1"/>
    </source>
</evidence>
<dbReference type="HOGENOM" id="CLU_461589_0_0_1"/>
<evidence type="ECO:0000256" key="1">
    <source>
        <dbReference type="SAM" id="MobiDB-lite"/>
    </source>
</evidence>